<dbReference type="GO" id="GO:0003887">
    <property type="term" value="F:DNA-directed DNA polymerase activity"/>
    <property type="evidence" value="ECO:0007669"/>
    <property type="project" value="UniProtKB-EC"/>
</dbReference>
<dbReference type="PANTHER" id="PTHR38767:SF1">
    <property type="entry name" value="DNA POLYMERASE III SUBUNIT CHI"/>
    <property type="match status" value="1"/>
</dbReference>
<reference evidence="1 2" key="1">
    <citation type="submission" date="2020-08" db="EMBL/GenBank/DDBJ databases">
        <title>Genomic Encyclopedia of Type Strains, Phase IV (KMG-IV): sequencing the most valuable type-strain genomes for metagenomic binning, comparative biology and taxonomic classification.</title>
        <authorList>
            <person name="Goeker M."/>
        </authorList>
    </citation>
    <scope>NUCLEOTIDE SEQUENCE [LARGE SCALE GENOMIC DNA]</scope>
    <source>
        <strain evidence="1 2">DSM 103336</strain>
    </source>
</reference>
<dbReference type="OrthoDB" id="9795973at2"/>
<dbReference type="EC" id="2.7.7.7" evidence="1"/>
<dbReference type="RefSeq" id="WP_157177563.1">
    <property type="nucleotide sequence ID" value="NZ_BMJP01000001.1"/>
</dbReference>
<dbReference type="Gene3D" id="3.40.50.10110">
    <property type="entry name" value="DNA polymerase III subunit chi"/>
    <property type="match status" value="1"/>
</dbReference>
<dbReference type="AlphaFoldDB" id="A0A7W9BR11"/>
<evidence type="ECO:0000313" key="1">
    <source>
        <dbReference type="EMBL" id="MBB5728571.1"/>
    </source>
</evidence>
<dbReference type="GO" id="GO:0003677">
    <property type="term" value="F:DNA binding"/>
    <property type="evidence" value="ECO:0007669"/>
    <property type="project" value="InterPro"/>
</dbReference>
<accession>A0A7W9BR11</accession>
<sequence length="146" mass="16525">MQVDFYHLGHAPIAAVLPRIAERVTGSGARLLVVADDPDMLERLDRELWDYAADAFLPHGRAGQGGEAHQPVLLSTTLDPLNAARNVALVDGRWRAEALDYDRSFHFFDDDSIEAARAAWRSLNDVEGLERRFWRQDEDGRWTRVA</sequence>
<dbReference type="Pfam" id="PF04364">
    <property type="entry name" value="DNA_pol3_chi"/>
    <property type="match status" value="1"/>
</dbReference>
<proteinExistence type="predicted"/>
<name>A0A7W9BR11_9SPHN</name>
<keyword evidence="1" id="KW-0548">Nucleotidyltransferase</keyword>
<dbReference type="SUPFAM" id="SSF102400">
    <property type="entry name" value="DNA polymerase III chi subunit"/>
    <property type="match status" value="1"/>
</dbReference>
<dbReference type="PANTHER" id="PTHR38767">
    <property type="entry name" value="DNA POLYMERASE III SUBUNIT CHI"/>
    <property type="match status" value="1"/>
</dbReference>
<dbReference type="Proteomes" id="UP000546701">
    <property type="component" value="Unassembled WGS sequence"/>
</dbReference>
<comment type="caution">
    <text evidence="1">The sequence shown here is derived from an EMBL/GenBank/DDBJ whole genome shotgun (WGS) entry which is preliminary data.</text>
</comment>
<keyword evidence="2" id="KW-1185">Reference proteome</keyword>
<dbReference type="InterPro" id="IPR036768">
    <property type="entry name" value="PolIII_chi_sf"/>
</dbReference>
<protein>
    <submittedName>
        <fullName evidence="1">DNA polymerase-3 subunit chi</fullName>
        <ecNumber evidence="1">2.7.7.7</ecNumber>
    </submittedName>
</protein>
<dbReference type="GO" id="GO:0032298">
    <property type="term" value="P:positive regulation of DNA-templated DNA replication initiation"/>
    <property type="evidence" value="ECO:0007669"/>
    <property type="project" value="TreeGrafter"/>
</dbReference>
<dbReference type="GO" id="GO:0006260">
    <property type="term" value="P:DNA replication"/>
    <property type="evidence" value="ECO:0007669"/>
    <property type="project" value="InterPro"/>
</dbReference>
<keyword evidence="1" id="KW-0808">Transferase</keyword>
<evidence type="ECO:0000313" key="2">
    <source>
        <dbReference type="Proteomes" id="UP000546701"/>
    </source>
</evidence>
<dbReference type="InterPro" id="IPR007459">
    <property type="entry name" value="DNA_pol3_chi"/>
</dbReference>
<dbReference type="EMBL" id="JACIJR010000002">
    <property type="protein sequence ID" value="MBB5728571.1"/>
    <property type="molecule type" value="Genomic_DNA"/>
</dbReference>
<organism evidence="1 2">
    <name type="scientific">Sphingomonas prati</name>
    <dbReference type="NCBI Taxonomy" id="1843237"/>
    <lineage>
        <taxon>Bacteria</taxon>
        <taxon>Pseudomonadati</taxon>
        <taxon>Pseudomonadota</taxon>
        <taxon>Alphaproteobacteria</taxon>
        <taxon>Sphingomonadales</taxon>
        <taxon>Sphingomonadaceae</taxon>
        <taxon>Sphingomonas</taxon>
    </lineage>
</organism>
<gene>
    <name evidence="1" type="ORF">FHS99_001041</name>
</gene>